<keyword evidence="2" id="KW-1185">Reference proteome</keyword>
<dbReference type="Pfam" id="PF11199">
    <property type="entry name" value="DUF2891"/>
    <property type="match status" value="1"/>
</dbReference>
<protein>
    <submittedName>
        <fullName evidence="1">DUF2891 domain-containing protein</fullName>
    </submittedName>
</protein>
<evidence type="ECO:0000313" key="2">
    <source>
        <dbReference type="Proteomes" id="UP000291124"/>
    </source>
</evidence>
<dbReference type="RefSeq" id="WP_133275903.1">
    <property type="nucleotide sequence ID" value="NZ_CP037933.1"/>
</dbReference>
<proteinExistence type="predicted"/>
<name>A0A4P6Y783_9FLAO</name>
<accession>A0A4P6Y783</accession>
<organism evidence="1 2">
    <name type="scientific">Flavobacterium nackdongense</name>
    <dbReference type="NCBI Taxonomy" id="2547394"/>
    <lineage>
        <taxon>Bacteria</taxon>
        <taxon>Pseudomonadati</taxon>
        <taxon>Bacteroidota</taxon>
        <taxon>Flavobacteriia</taxon>
        <taxon>Flavobacteriales</taxon>
        <taxon>Flavobacteriaceae</taxon>
        <taxon>Flavobacterium</taxon>
    </lineage>
</organism>
<gene>
    <name evidence="1" type="ORF">E1750_05990</name>
</gene>
<dbReference type="Proteomes" id="UP000291124">
    <property type="component" value="Chromosome"/>
</dbReference>
<dbReference type="InterPro" id="IPR021365">
    <property type="entry name" value="DUF2891"/>
</dbReference>
<sequence>MKNYKYLLLFFSITSFSQELTIVQANHLASLPIKCIQQEYPNKLSQMLLDSTEIQSPKKLHPAFYGCFDWHSSVHGHWSLVYLLKRFPNLEKKEVIISKLKINLSKENIQKEIEYLSKNHEKSYERTYGWAWILKLQLELDTYNEPYAQELAQNLKPLTNLFIQRYSEFLPKLLYPIRVGTHTNTAFGLSFAYDYALYSKNLAFQKVIKENAIRMYQKDQNCPFNWEPSGTDFLSPCLEEMGLMQRVLSKKEFFVWLKKFAPQLFNPKFSWEVAKVSDRTDGHLVHLDGLNFSRAWNMYHLMNQYPKEFAHLKTLADSHFNFSLSTIVDGNYEGEHWLASFALHTFEEKK</sequence>
<dbReference type="AlphaFoldDB" id="A0A4P6Y783"/>
<dbReference type="KEGG" id="fnk:E1750_05990"/>
<dbReference type="OrthoDB" id="9779797at2"/>
<evidence type="ECO:0000313" key="1">
    <source>
        <dbReference type="EMBL" id="QBN18376.1"/>
    </source>
</evidence>
<dbReference type="EMBL" id="CP037933">
    <property type="protein sequence ID" value="QBN18376.1"/>
    <property type="molecule type" value="Genomic_DNA"/>
</dbReference>
<reference evidence="2" key="1">
    <citation type="submission" date="2019-03" db="EMBL/GenBank/DDBJ databases">
        <title>Flavobacterium sp.</title>
        <authorList>
            <person name="Kim H."/>
        </authorList>
    </citation>
    <scope>NUCLEOTIDE SEQUENCE [LARGE SCALE GENOMIC DNA]</scope>
    <source>
        <strain evidence="2">GS13</strain>
    </source>
</reference>